<dbReference type="AlphaFoldDB" id="Q6KH39"/>
<feature type="domain" description="PTS EIIC type-2" evidence="15">
    <location>
        <begin position="304"/>
        <end position="668"/>
    </location>
</feature>
<evidence type="ECO:0000256" key="6">
    <source>
        <dbReference type="ARBA" id="ARBA00022679"/>
    </source>
</evidence>
<dbReference type="eggNOG" id="COG1299">
    <property type="taxonomic scope" value="Bacteria"/>
</dbReference>
<dbReference type="RefSeq" id="WP_011265126.1">
    <property type="nucleotide sequence ID" value="NC_006908.1"/>
</dbReference>
<proteinExistence type="predicted"/>
<protein>
    <submittedName>
        <fullName evidence="16">PTS system fructose specific IIABC component</fullName>
        <ecNumber evidence="16">2.7.1.69</ecNumber>
    </submittedName>
</protein>
<dbReference type="HOGENOM" id="CLU_013155_1_0_14"/>
<keyword evidence="11 12" id="KW-0472">Membrane</keyword>
<keyword evidence="2" id="KW-0813">Transport</keyword>
<keyword evidence="6 16" id="KW-0808">Transferase</keyword>
<dbReference type="InterPro" id="IPR050864">
    <property type="entry name" value="Bacterial_PTS_Sugar_Transport"/>
</dbReference>
<dbReference type="GO" id="GO:0022877">
    <property type="term" value="F:protein-N(PI)-phosphohistidine-fructose phosphotransferase system transporter activity"/>
    <property type="evidence" value="ECO:0007669"/>
    <property type="project" value="InterPro"/>
</dbReference>
<dbReference type="InterPro" id="IPR003353">
    <property type="entry name" value="PTS_IIB_fruc"/>
</dbReference>
<feature type="transmembrane region" description="Helical" evidence="12">
    <location>
        <begin position="494"/>
        <end position="515"/>
    </location>
</feature>
<evidence type="ECO:0000256" key="3">
    <source>
        <dbReference type="ARBA" id="ARBA00022475"/>
    </source>
</evidence>
<evidence type="ECO:0000256" key="7">
    <source>
        <dbReference type="ARBA" id="ARBA00022683"/>
    </source>
</evidence>
<dbReference type="InterPro" id="IPR013011">
    <property type="entry name" value="PTS_EIIB_2"/>
</dbReference>
<feature type="transmembrane region" description="Helical" evidence="12">
    <location>
        <begin position="641"/>
        <end position="670"/>
    </location>
</feature>
<evidence type="ECO:0000256" key="9">
    <source>
        <dbReference type="ARBA" id="ARBA00022777"/>
    </source>
</evidence>
<sequence length="725" mass="80893">MMLKDMFRQNLIFINEELNDKKEVIKFISNKLAENDYASNSEILYNEFNQREEEISTGIGNKIAIPHIRNELMKENVIVFIKNKGIDWNSLDNLEVEYIFAIAITKKDEENNLHLLTLQKLANLFSNLDFKNNLAKINSSEEFLDLVSLYEDKLNKEAIEIKEKNYKKKEDEYILAITSCPTGIAHTYLAAQKLKKAGKKLGINLKVETQGANGIENKISSEEIQKAKGLILAIDRNIETIRFKNLDNIIETSTSKAIKNSEELIKEILAKKGTKLQNITGKINENNNTDDNEEFTLKNFGKKSYKALLTGISYMLPFVVFGGIMIAIGFLIDSFAGAPAGNDFGKTHVVAHWFNSLGGISFSVFIAILAAYISFAIVGRVGLLPGFVVGFISTGAFNPVYVRIFNIPLFASSSSGFFGAIVGSFFSAFMIIIFMKYVLHKFPKSLNGIKQIIIVPFFGTLIIASLFVIINIPLLYLNFGFSQFLNLFTGRIELAWLLGLIAGIMMGVDLGGPINKAAYVFAVSTLSIATQGQSQVMAAVMAAGMVPPIMLALSTLINHKIWSKEERIESQANWIFGFSFISEGAIPLTAKYPKRLVLANLISAGLTGMISSLLGVTIAAPHGGIFVAPLLRTTLISNLNLGLIIFIAFIFWMLAIFIGALAGVLVIWLMHKYNKNQPTKERKYCLIKYAKSKLRSSKKQEKFNVQKIRWQDVKIHKLNEVFKKI</sequence>
<dbReference type="InterPro" id="IPR002178">
    <property type="entry name" value="PTS_EIIA_type-2_dom"/>
</dbReference>
<dbReference type="GO" id="GO:0009401">
    <property type="term" value="P:phosphoenolpyruvate-dependent sugar phosphotransferase system"/>
    <property type="evidence" value="ECO:0007669"/>
    <property type="project" value="UniProtKB-KW"/>
</dbReference>
<dbReference type="PANTHER" id="PTHR30505:SF0">
    <property type="entry name" value="FRUCTOSE-LIKE PTS SYSTEM EIIBC COMPONENT-RELATED"/>
    <property type="match status" value="1"/>
</dbReference>
<feature type="transmembrane region" description="Helical" evidence="12">
    <location>
        <begin position="352"/>
        <end position="375"/>
    </location>
</feature>
<dbReference type="InterPro" id="IPR003352">
    <property type="entry name" value="PTS_EIIC"/>
</dbReference>
<dbReference type="GO" id="GO:0090563">
    <property type="term" value="F:protein-phosphocysteine-sugar phosphotransferase activity"/>
    <property type="evidence" value="ECO:0007669"/>
    <property type="project" value="TreeGrafter"/>
</dbReference>
<dbReference type="SUPFAM" id="SSF52794">
    <property type="entry name" value="PTS system IIB component-like"/>
    <property type="match status" value="1"/>
</dbReference>
<evidence type="ECO:0000256" key="4">
    <source>
        <dbReference type="ARBA" id="ARBA00022553"/>
    </source>
</evidence>
<dbReference type="Pfam" id="PF02302">
    <property type="entry name" value="PTS_IIB"/>
    <property type="match status" value="1"/>
</dbReference>
<accession>Q6KH39</accession>
<keyword evidence="10 12" id="KW-1133">Transmembrane helix</keyword>
<organism evidence="16 17">
    <name type="scientific">Mycoplasma mobile (strain ATCC 43663 / 163K / NCTC 11711)</name>
    <name type="common">Mesomycoplasma mobile</name>
    <dbReference type="NCBI Taxonomy" id="267748"/>
    <lineage>
        <taxon>Bacteria</taxon>
        <taxon>Bacillati</taxon>
        <taxon>Mycoplasmatota</taxon>
        <taxon>Mycoplasmoidales</taxon>
        <taxon>Metamycoplasmataceae</taxon>
        <taxon>Mesomycoplasma</taxon>
    </lineage>
</organism>
<evidence type="ECO:0000259" key="14">
    <source>
        <dbReference type="PROSITE" id="PS51099"/>
    </source>
</evidence>
<dbReference type="PANTHER" id="PTHR30505">
    <property type="entry name" value="FRUCTOSE-LIKE PERMEASE"/>
    <property type="match status" value="1"/>
</dbReference>
<evidence type="ECO:0000259" key="13">
    <source>
        <dbReference type="PROSITE" id="PS51094"/>
    </source>
</evidence>
<dbReference type="EC" id="2.7.1.69" evidence="16"/>
<keyword evidence="7" id="KW-0598">Phosphotransferase system</keyword>
<feature type="transmembrane region" description="Helical" evidence="12">
    <location>
        <begin position="307"/>
        <end position="332"/>
    </location>
</feature>
<feature type="transmembrane region" description="Helical" evidence="12">
    <location>
        <begin position="416"/>
        <end position="439"/>
    </location>
</feature>
<feature type="domain" description="PTS EIIA type-2" evidence="13">
    <location>
        <begin position="5"/>
        <end position="150"/>
    </location>
</feature>
<dbReference type="NCBIfam" id="TIGR00848">
    <property type="entry name" value="fruA"/>
    <property type="match status" value="1"/>
</dbReference>
<dbReference type="KEGG" id="mmo:MMOB6060"/>
<dbReference type="InterPro" id="IPR004715">
    <property type="entry name" value="PTS_IIA_fruc"/>
</dbReference>
<dbReference type="InterPro" id="IPR003501">
    <property type="entry name" value="PTS_EIIB_2/3"/>
</dbReference>
<dbReference type="PROSITE" id="PS51099">
    <property type="entry name" value="PTS_EIIB_TYPE_2"/>
    <property type="match status" value="1"/>
</dbReference>
<comment type="subcellular location">
    <subcellularLocation>
        <location evidence="1">Cell inner membrane</location>
        <topology evidence="1">Multi-pass membrane protein</topology>
    </subcellularLocation>
</comment>
<dbReference type="CDD" id="cd05569">
    <property type="entry name" value="PTS_IIB_fructose"/>
    <property type="match status" value="1"/>
</dbReference>
<dbReference type="NCBIfam" id="TIGR01427">
    <property type="entry name" value="PTS_IIC_fructo"/>
    <property type="match status" value="1"/>
</dbReference>
<evidence type="ECO:0000256" key="5">
    <source>
        <dbReference type="ARBA" id="ARBA00022597"/>
    </source>
</evidence>
<feature type="transmembrane region" description="Helical" evidence="12">
    <location>
        <begin position="597"/>
        <end position="621"/>
    </location>
</feature>
<dbReference type="GO" id="GO:0016301">
    <property type="term" value="F:kinase activity"/>
    <property type="evidence" value="ECO:0007669"/>
    <property type="project" value="UniProtKB-KW"/>
</dbReference>
<feature type="transmembrane region" description="Helical" evidence="12">
    <location>
        <begin position="451"/>
        <end position="474"/>
    </location>
</feature>
<feature type="transmembrane region" description="Helical" evidence="12">
    <location>
        <begin position="382"/>
        <end position="404"/>
    </location>
</feature>
<dbReference type="InterPro" id="IPR006327">
    <property type="entry name" value="PTS_IIC_fruc"/>
</dbReference>
<dbReference type="SUPFAM" id="SSF55804">
    <property type="entry name" value="Phoshotransferase/anion transport protein"/>
    <property type="match status" value="1"/>
</dbReference>
<evidence type="ECO:0000256" key="11">
    <source>
        <dbReference type="ARBA" id="ARBA00023136"/>
    </source>
</evidence>
<evidence type="ECO:0000256" key="8">
    <source>
        <dbReference type="ARBA" id="ARBA00022692"/>
    </source>
</evidence>
<evidence type="ECO:0000313" key="16">
    <source>
        <dbReference type="EMBL" id="AAT28092.1"/>
    </source>
</evidence>
<keyword evidence="9" id="KW-0418">Kinase</keyword>
<dbReference type="Proteomes" id="UP000009072">
    <property type="component" value="Chromosome"/>
</dbReference>
<dbReference type="Pfam" id="PF02378">
    <property type="entry name" value="PTS_EIIC"/>
    <property type="match status" value="1"/>
</dbReference>
<evidence type="ECO:0000256" key="10">
    <source>
        <dbReference type="ARBA" id="ARBA00022989"/>
    </source>
</evidence>
<evidence type="ECO:0000256" key="2">
    <source>
        <dbReference type="ARBA" id="ARBA00022448"/>
    </source>
</evidence>
<feature type="transmembrane region" description="Helical" evidence="12">
    <location>
        <begin position="536"/>
        <end position="557"/>
    </location>
</feature>
<dbReference type="InterPro" id="IPR013014">
    <property type="entry name" value="PTS_EIIC_2"/>
</dbReference>
<dbReference type="PROSITE" id="PS51104">
    <property type="entry name" value="PTS_EIIC_TYPE_2"/>
    <property type="match status" value="1"/>
</dbReference>
<dbReference type="eggNOG" id="COG1762">
    <property type="taxonomic scope" value="Bacteria"/>
</dbReference>
<reference evidence="16 17" key="1">
    <citation type="journal article" date="2004" name="Genome Res.">
        <title>The complete genome and proteome of Mycoplasma mobile.</title>
        <authorList>
            <person name="Jaffe J.D."/>
            <person name="Stange-Thomann N."/>
            <person name="Smith C."/>
            <person name="DeCaprio D."/>
            <person name="Fisher S."/>
            <person name="Butler J."/>
            <person name="Calvo S."/>
            <person name="Elkins T."/>
            <person name="FitzGerald M.G."/>
            <person name="Hafez N."/>
            <person name="Kodira C.D."/>
            <person name="Major J."/>
            <person name="Wang S."/>
            <person name="Wilkinson J."/>
            <person name="Nicol R."/>
            <person name="Nusbaum C."/>
            <person name="Birren B."/>
            <person name="Berg H.C."/>
            <person name="Church G.M."/>
        </authorList>
    </citation>
    <scope>NUCLEOTIDE SEQUENCE [LARGE SCALE GENOMIC DNA]</scope>
    <source>
        <strain evidence="17">ATCC 43663 / 163K / NCTC 11711</strain>
    </source>
</reference>
<gene>
    <name evidence="16" type="primary">fruA</name>
    <name evidence="16" type="ordered locus">MMOB6060</name>
</gene>
<dbReference type="eggNOG" id="COG1445">
    <property type="taxonomic scope" value="Bacteria"/>
</dbReference>
<dbReference type="InterPro" id="IPR016152">
    <property type="entry name" value="PTrfase/Anion_transptr"/>
</dbReference>
<keyword evidence="17" id="KW-1185">Reference proteome</keyword>
<dbReference type="GO" id="GO:0005351">
    <property type="term" value="F:carbohydrate:proton symporter activity"/>
    <property type="evidence" value="ECO:0007669"/>
    <property type="project" value="InterPro"/>
</dbReference>
<keyword evidence="3" id="KW-1003">Cell membrane</keyword>
<dbReference type="EMBL" id="AE017308">
    <property type="protein sequence ID" value="AAT28092.1"/>
    <property type="molecule type" value="Genomic_DNA"/>
</dbReference>
<keyword evidence="8 12" id="KW-0812">Transmembrane</keyword>
<dbReference type="InterPro" id="IPR036095">
    <property type="entry name" value="PTS_EIIB-like_sf"/>
</dbReference>
<dbReference type="GO" id="GO:0005886">
    <property type="term" value="C:plasma membrane"/>
    <property type="evidence" value="ECO:0007669"/>
    <property type="project" value="UniProtKB-SubCell"/>
</dbReference>
<feature type="domain" description="PTS EIIB type-2" evidence="14">
    <location>
        <begin position="174"/>
        <end position="270"/>
    </location>
</feature>
<dbReference type="STRING" id="267748.MMOB6060"/>
<evidence type="ECO:0000256" key="1">
    <source>
        <dbReference type="ARBA" id="ARBA00004429"/>
    </source>
</evidence>
<evidence type="ECO:0000259" key="15">
    <source>
        <dbReference type="PROSITE" id="PS51104"/>
    </source>
</evidence>
<keyword evidence="4" id="KW-0597">Phosphoprotein</keyword>
<dbReference type="OrthoDB" id="9782569at2"/>
<evidence type="ECO:0000313" key="17">
    <source>
        <dbReference type="Proteomes" id="UP000009072"/>
    </source>
</evidence>
<dbReference type="Gene3D" id="3.40.930.10">
    <property type="entry name" value="Mannitol-specific EII, Chain A"/>
    <property type="match status" value="1"/>
</dbReference>
<evidence type="ECO:0000256" key="12">
    <source>
        <dbReference type="SAM" id="Phobius"/>
    </source>
</evidence>
<keyword evidence="5" id="KW-0762">Sugar transport</keyword>
<dbReference type="CDD" id="cd00211">
    <property type="entry name" value="PTS_IIA_fru"/>
    <property type="match status" value="1"/>
</dbReference>
<dbReference type="Pfam" id="PF00359">
    <property type="entry name" value="PTS_EIIA_2"/>
    <property type="match status" value="1"/>
</dbReference>
<dbReference type="Gene3D" id="3.40.50.2300">
    <property type="match status" value="1"/>
</dbReference>
<name>Q6KH39_MYCM1</name>
<dbReference type="PROSITE" id="PS51094">
    <property type="entry name" value="PTS_EIIA_TYPE_2"/>
    <property type="match status" value="1"/>
</dbReference>
<dbReference type="NCBIfam" id="TIGR00829">
    <property type="entry name" value="FRU"/>
    <property type="match status" value="1"/>
</dbReference>
<feature type="transmembrane region" description="Helical" evidence="12">
    <location>
        <begin position="572"/>
        <end position="590"/>
    </location>
</feature>